<keyword evidence="4" id="KW-1185">Reference proteome</keyword>
<gene>
    <name evidence="3" type="ORF">MTR67_022872</name>
</gene>
<dbReference type="InterPro" id="IPR001584">
    <property type="entry name" value="Integrase_cat-core"/>
</dbReference>
<feature type="domain" description="Integrase catalytic" evidence="2">
    <location>
        <begin position="284"/>
        <end position="355"/>
    </location>
</feature>
<dbReference type="InterPro" id="IPR041577">
    <property type="entry name" value="RT_RNaseH_2"/>
</dbReference>
<dbReference type="Proteomes" id="UP001234989">
    <property type="component" value="Chromosome 5"/>
</dbReference>
<dbReference type="Gene3D" id="3.30.420.10">
    <property type="entry name" value="Ribonuclease H-like superfamily/Ribonuclease H"/>
    <property type="match status" value="1"/>
</dbReference>
<dbReference type="SUPFAM" id="SSF53098">
    <property type="entry name" value="Ribonuclease H-like"/>
    <property type="match status" value="1"/>
</dbReference>
<evidence type="ECO:0000313" key="4">
    <source>
        <dbReference type="Proteomes" id="UP001234989"/>
    </source>
</evidence>
<name>A0AAF0QSI4_SOLVR</name>
<evidence type="ECO:0000313" key="3">
    <source>
        <dbReference type="EMBL" id="WMV29487.1"/>
    </source>
</evidence>
<dbReference type="EMBL" id="CP133616">
    <property type="protein sequence ID" value="WMV29487.1"/>
    <property type="molecule type" value="Genomic_DNA"/>
</dbReference>
<dbReference type="AlphaFoldDB" id="A0AAF0QSI4"/>
<dbReference type="GO" id="GO:0003676">
    <property type="term" value="F:nucleic acid binding"/>
    <property type="evidence" value="ECO:0007669"/>
    <property type="project" value="InterPro"/>
</dbReference>
<protein>
    <recommendedName>
        <fullName evidence="2">Integrase catalytic domain-containing protein</fullName>
    </recommendedName>
</protein>
<proteinExistence type="predicted"/>
<dbReference type="InterPro" id="IPR036397">
    <property type="entry name" value="RNaseH_sf"/>
</dbReference>
<reference evidence="3" key="1">
    <citation type="submission" date="2023-08" db="EMBL/GenBank/DDBJ databases">
        <title>A de novo genome assembly of Solanum verrucosum Schlechtendal, a Mexican diploid species geographically isolated from the other diploid A-genome species in potato relatives.</title>
        <authorList>
            <person name="Hosaka K."/>
        </authorList>
    </citation>
    <scope>NUCLEOTIDE SEQUENCE</scope>
    <source>
        <tissue evidence="3">Young leaves</tissue>
    </source>
</reference>
<dbReference type="InterPro" id="IPR043128">
    <property type="entry name" value="Rev_trsase/Diguanyl_cyclase"/>
</dbReference>
<dbReference type="PANTHER" id="PTHR37984">
    <property type="entry name" value="PROTEIN CBG26694"/>
    <property type="match status" value="1"/>
</dbReference>
<dbReference type="InterPro" id="IPR050951">
    <property type="entry name" value="Retrovirus_Pol_polyprotein"/>
</dbReference>
<dbReference type="GO" id="GO:0015074">
    <property type="term" value="P:DNA integration"/>
    <property type="evidence" value="ECO:0007669"/>
    <property type="project" value="InterPro"/>
</dbReference>
<dbReference type="FunFam" id="3.30.70.270:FF:000020">
    <property type="entry name" value="Transposon Tf2-6 polyprotein-like Protein"/>
    <property type="match status" value="1"/>
</dbReference>
<dbReference type="Gene3D" id="3.30.70.270">
    <property type="match status" value="1"/>
</dbReference>
<dbReference type="Pfam" id="PF17919">
    <property type="entry name" value="RT_RNaseH_2"/>
    <property type="match status" value="1"/>
</dbReference>
<dbReference type="PROSITE" id="PS50994">
    <property type="entry name" value="INTEGRASE"/>
    <property type="match status" value="1"/>
</dbReference>
<evidence type="ECO:0000256" key="1">
    <source>
        <dbReference type="ARBA" id="ARBA00023268"/>
    </source>
</evidence>
<organism evidence="3 4">
    <name type="scientific">Solanum verrucosum</name>
    <dbReference type="NCBI Taxonomy" id="315347"/>
    <lineage>
        <taxon>Eukaryota</taxon>
        <taxon>Viridiplantae</taxon>
        <taxon>Streptophyta</taxon>
        <taxon>Embryophyta</taxon>
        <taxon>Tracheophyta</taxon>
        <taxon>Spermatophyta</taxon>
        <taxon>Magnoliopsida</taxon>
        <taxon>eudicotyledons</taxon>
        <taxon>Gunneridae</taxon>
        <taxon>Pentapetalae</taxon>
        <taxon>asterids</taxon>
        <taxon>lamiids</taxon>
        <taxon>Solanales</taxon>
        <taxon>Solanaceae</taxon>
        <taxon>Solanoideae</taxon>
        <taxon>Solaneae</taxon>
        <taxon>Solanum</taxon>
    </lineage>
</organism>
<dbReference type="InterPro" id="IPR043502">
    <property type="entry name" value="DNA/RNA_pol_sf"/>
</dbReference>
<dbReference type="PANTHER" id="PTHR37984:SF5">
    <property type="entry name" value="PROTEIN NYNRIN-LIKE"/>
    <property type="match status" value="1"/>
</dbReference>
<dbReference type="InterPro" id="IPR012337">
    <property type="entry name" value="RNaseH-like_sf"/>
</dbReference>
<dbReference type="GO" id="GO:0003824">
    <property type="term" value="F:catalytic activity"/>
    <property type="evidence" value="ECO:0007669"/>
    <property type="project" value="UniProtKB-KW"/>
</dbReference>
<keyword evidence="1" id="KW-0511">Multifunctional enzyme</keyword>
<evidence type="ECO:0000259" key="2">
    <source>
        <dbReference type="PROSITE" id="PS50994"/>
    </source>
</evidence>
<accession>A0AAF0QSI4</accession>
<sequence>MPKGQFVSCLKARKMISKSCLYHLVRVRDTDSKTPTLESVPIVNEFPEVFPNDLPGVPPEREIGFGVRMSASIIWIVLQVFKDQQLFAKFSKYEFWLRSLAFLGHIVFGKGIEVDPKKMDAIKSCPRPLSPLDIQSFLGLAGYYRSFVEGFSSIASPLMALTQKKVKFLWSEVCDKSFQEFKNRFTSAPVLTLPKGSNGFVVYCDATRVGLGYILMKNRKVIAYSSRHLKIHEKNYPNHDLELVAVAFSLRFGGITFMKDIAEFVAKCPNCQQVKVEHQKLGGLGTRVKFSTAFQPQTDGQAERTIQTLEDILRACVIDFKCNWDDHLSLIEFAYNNSYHSSIGMAPFEALYVKENGLGEANLWRIAPANHQQAGGSDFPDPAATIVGSPSVVPTSSIIAPSVVLSITLTAPTVVLTMSLTTGGTSTTGQSSIPLQHSHAPSAGATLHLKLKPS</sequence>
<dbReference type="SUPFAM" id="SSF56672">
    <property type="entry name" value="DNA/RNA polymerases"/>
    <property type="match status" value="1"/>
</dbReference>